<evidence type="ECO:0000313" key="1">
    <source>
        <dbReference type="EMBL" id="KAK8217345.1"/>
    </source>
</evidence>
<comment type="caution">
    <text evidence="1">The sequence shown here is derived from an EMBL/GenBank/DDBJ whole genome shotgun (WGS) entry which is preliminary data.</text>
</comment>
<gene>
    <name evidence="1" type="ORF">M8818_001598</name>
</gene>
<sequence length="1276" mass="141236">MSSSFPSDFSSSQSPAQGSEPKSPSNSPKDLNYSSLPPYSDTFDMDDQSLTHDDAAQKKKDNKQNGGDISKVSTPTYNPAALLNPKAAAKRAREGSEAKEKYGNGSPAHGLTASDEDSNVGQRSLIENMYGVRNREAQPVKKRRVDSDEDSQKKSSKGPVGPIRNDTEIGKYLKEKRDQGAREAGPPQAIDLTADDDDDVILTHSTGPDPNEEVCMGMLQAKINADRVPAASSFALGTVRTAWPSSKISMTQHPGEPRVLNMVDRNGNRFGKLDLRTADALAPLITGKHTTKLRWQAILVSRKRKPNEQPGDQISDLLDVQIYLYVPRKLVAGIGKNLSQKQVFLSNPLNPEPRKEVVNPHVPKMTFIPKTTVYNRLPQDSSSYSQRTVEEIRNDVQTMFDSLAKVEDLPEMEPNMAIIKTPLMSHQKQALHFMTRQETALVLDETSPDGSNPLWKSQITKTKTKVWYNVITGHEVKTLNPALGGLFADMMGLGKTLSILSRVVETIEEAREFGDTVLPRELEGTTAVRNTRATLIVCPKSVLSNWDEQIKAHLKSKKISYFVYHGSNRTQDLDELDQYDVIITSYNIVGVEHTNANSQYKALGKLNWYRIVLDEAHTIRNQGTAYFKSACALHSKRRWAVTGTPIQNKLDDLGALIKFLKVPPFGEQGAFEKYIFAPFKTADPQALDNLRLLVDAITLRRSKEKIDLPPRDEQIVRLDFSDAEQALYEAFAKDSRAKLNAITGRRGLGGKGYAHVLAAITRLRLICAHGRELLSNEDLRTLEGQTFATAIDLGAEDEDKPALSEQQVYDMFYLLRESGMNTCSRCPKIICGENETEAYPDPEQESDDDDLVGYLTPCYQILCPACIKAFKAEVAGRATKDAFATCPICDQYIRIAFFPLRRTLIDADQARREALHLNPSGAKNGGNYDGPHTKVKALISCLLAHSAESAAIPTEPPVRSVVFSGWTQYLDLIEIALRDAEIGFVRLDGKMSVSARSAVMERFRTDASIAVILVSIRAGGQGLNFTAASNVYMMEPQFNPGVEMQAIDRVHRLGQRRAVAIRRFVMAGSFEEKIVELQRKKMELAAAAMARGKLTKAEEAKKKLEDLRSLGGGRTGVMHWGWDMVFWRCWVGHGMAVQALLASEHVIFGSLGPVPACYFRVQGWDGRRHGFNARSSFGSRVPRLSFTAGGNGKAKDGYIAGIQAISGLDSILLGIEWVHLILFTANLSLMFLKHRGEEGAALPELRAWHGAPGSTASCNGRTRKPRQPHMRERPST</sequence>
<name>A0ACC3SKX1_9PEZI</name>
<proteinExistence type="predicted"/>
<accession>A0ACC3SKX1</accession>
<organism evidence="1 2">
    <name type="scientific">Zalaria obscura</name>
    <dbReference type="NCBI Taxonomy" id="2024903"/>
    <lineage>
        <taxon>Eukaryota</taxon>
        <taxon>Fungi</taxon>
        <taxon>Dikarya</taxon>
        <taxon>Ascomycota</taxon>
        <taxon>Pezizomycotina</taxon>
        <taxon>Dothideomycetes</taxon>
        <taxon>Dothideomycetidae</taxon>
        <taxon>Dothideales</taxon>
        <taxon>Zalariaceae</taxon>
        <taxon>Zalaria</taxon>
    </lineage>
</organism>
<protein>
    <submittedName>
        <fullName evidence="1">Uncharacterized protein</fullName>
    </submittedName>
</protein>
<reference evidence="1" key="1">
    <citation type="submission" date="2024-02" db="EMBL/GenBank/DDBJ databases">
        <title>Metagenome Assembled Genome of Zalaria obscura JY119.</title>
        <authorList>
            <person name="Vighnesh L."/>
            <person name="Jagadeeshwari U."/>
            <person name="Venkata Ramana C."/>
            <person name="Sasikala C."/>
        </authorList>
    </citation>
    <scope>NUCLEOTIDE SEQUENCE</scope>
    <source>
        <strain evidence="1">JY119</strain>
    </source>
</reference>
<keyword evidence="2" id="KW-1185">Reference proteome</keyword>
<dbReference type="EMBL" id="JAMKPW020000006">
    <property type="protein sequence ID" value="KAK8217345.1"/>
    <property type="molecule type" value="Genomic_DNA"/>
</dbReference>
<dbReference type="Proteomes" id="UP001320706">
    <property type="component" value="Unassembled WGS sequence"/>
</dbReference>
<evidence type="ECO:0000313" key="2">
    <source>
        <dbReference type="Proteomes" id="UP001320706"/>
    </source>
</evidence>